<feature type="transmembrane region" description="Helical" evidence="1">
    <location>
        <begin position="82"/>
        <end position="102"/>
    </location>
</feature>
<organism evidence="2 3">
    <name type="scientific">Candidatus Fischerbacteria bacterium RBG_13_37_8</name>
    <dbReference type="NCBI Taxonomy" id="1817863"/>
    <lineage>
        <taxon>Bacteria</taxon>
        <taxon>Candidatus Fischeribacteriota</taxon>
    </lineage>
</organism>
<evidence type="ECO:0000256" key="1">
    <source>
        <dbReference type="SAM" id="Phobius"/>
    </source>
</evidence>
<feature type="transmembrane region" description="Helical" evidence="1">
    <location>
        <begin position="42"/>
        <end position="62"/>
    </location>
</feature>
<feature type="transmembrane region" description="Helical" evidence="1">
    <location>
        <begin position="285"/>
        <end position="303"/>
    </location>
</feature>
<evidence type="ECO:0000313" key="2">
    <source>
        <dbReference type="EMBL" id="OGF58817.1"/>
    </source>
</evidence>
<name>A0A1F5V5V8_9BACT</name>
<dbReference type="STRING" id="1817863.A2Y62_10045"/>
<keyword evidence="1" id="KW-0472">Membrane</keyword>
<proteinExistence type="predicted"/>
<feature type="transmembrane region" description="Helical" evidence="1">
    <location>
        <begin position="309"/>
        <end position="330"/>
    </location>
</feature>
<dbReference type="Proteomes" id="UP000178943">
    <property type="component" value="Unassembled WGS sequence"/>
</dbReference>
<dbReference type="AlphaFoldDB" id="A0A1F5V5V8"/>
<feature type="transmembrane region" description="Helical" evidence="1">
    <location>
        <begin position="342"/>
        <end position="368"/>
    </location>
</feature>
<feature type="transmembrane region" description="Helical" evidence="1">
    <location>
        <begin position="200"/>
        <end position="220"/>
    </location>
</feature>
<keyword evidence="1" id="KW-1133">Transmembrane helix</keyword>
<accession>A0A1F5V5V8</accession>
<dbReference type="PANTHER" id="PTHR31970:SF9">
    <property type="entry name" value="MOLYBDATE TRANSPORTER 2"/>
    <property type="match status" value="1"/>
</dbReference>
<feature type="transmembrane region" description="Helical" evidence="1">
    <location>
        <begin position="164"/>
        <end position="180"/>
    </location>
</feature>
<dbReference type="PANTHER" id="PTHR31970">
    <property type="match status" value="1"/>
</dbReference>
<dbReference type="EMBL" id="MFGW01000232">
    <property type="protein sequence ID" value="OGF58817.1"/>
    <property type="molecule type" value="Genomic_DNA"/>
</dbReference>
<reference evidence="2 3" key="1">
    <citation type="journal article" date="2016" name="Nat. Commun.">
        <title>Thousands of microbial genomes shed light on interconnected biogeochemical processes in an aquifer system.</title>
        <authorList>
            <person name="Anantharaman K."/>
            <person name="Brown C.T."/>
            <person name="Hug L.A."/>
            <person name="Sharon I."/>
            <person name="Castelle C.J."/>
            <person name="Probst A.J."/>
            <person name="Thomas B.C."/>
            <person name="Singh A."/>
            <person name="Wilkins M.J."/>
            <person name="Karaoz U."/>
            <person name="Brodie E.L."/>
            <person name="Williams K.H."/>
            <person name="Hubbard S.S."/>
            <person name="Banfield J.F."/>
        </authorList>
    </citation>
    <scope>NUCLEOTIDE SEQUENCE [LARGE SCALE GENOMIC DNA]</scope>
</reference>
<dbReference type="Pfam" id="PF16983">
    <property type="entry name" value="MFS_MOT1"/>
    <property type="match status" value="2"/>
</dbReference>
<gene>
    <name evidence="2" type="ORF">A2Y62_10045</name>
</gene>
<keyword evidence="1" id="KW-0812">Transmembrane</keyword>
<feature type="transmembrane region" description="Helical" evidence="1">
    <location>
        <begin position="139"/>
        <end position="157"/>
    </location>
</feature>
<dbReference type="GO" id="GO:0015098">
    <property type="term" value="F:molybdate ion transmembrane transporter activity"/>
    <property type="evidence" value="ECO:0007669"/>
    <property type="project" value="InterPro"/>
</dbReference>
<comment type="caution">
    <text evidence="2">The sequence shown here is derived from an EMBL/GenBank/DDBJ whole genome shotgun (WGS) entry which is preliminary data.</text>
</comment>
<sequence length="381" mass="41625">MLKGKIVFNRNELSGAFGDIGTDFPLIMGMILINNLDPASTLIMFGAMQVFTAFMYGIPMAVQPFKAMATIMLTQRLSKDLLYAAGFSLGLVMLILSITGLLDKLANCIPKAVIRGIQFGLGISLASLGLRNYVLSEGIEGYILAALSFSIIMLLLGNRKFPPAIIVIIIGILYALIFHVDISEVGQHIKLATPQMHGLTLHNIILGFLLLGLPQIPLSLGNSIFATKQTITDFFPEKKVTVRKIGITYSIMNLINPFFSGIPTCHGAGGLSGHYAFGARTGGSLVIYGSMYIFLGLFLNSNFSYIAHIFPMPMLGIILFFEGVFLMRLIQDIMDSKKDLLIVLMIGIICLSLQYGYVIGIIAGILIYNLDKLNIIKLIKE</sequence>
<evidence type="ECO:0000313" key="3">
    <source>
        <dbReference type="Proteomes" id="UP000178943"/>
    </source>
</evidence>
<dbReference type="InterPro" id="IPR031563">
    <property type="entry name" value="MOT1/MOT2"/>
</dbReference>
<protein>
    <submittedName>
        <fullName evidence="2">Transporter</fullName>
    </submittedName>
</protein>